<proteinExistence type="inferred from homology"/>
<accession>A0A6A7A2A1</accession>
<organism evidence="7 8">
    <name type="scientific">Ophiobolus disseminans</name>
    <dbReference type="NCBI Taxonomy" id="1469910"/>
    <lineage>
        <taxon>Eukaryota</taxon>
        <taxon>Fungi</taxon>
        <taxon>Dikarya</taxon>
        <taxon>Ascomycota</taxon>
        <taxon>Pezizomycotina</taxon>
        <taxon>Dothideomycetes</taxon>
        <taxon>Pleosporomycetidae</taxon>
        <taxon>Pleosporales</taxon>
        <taxon>Pleosporineae</taxon>
        <taxon>Phaeosphaeriaceae</taxon>
        <taxon>Ophiobolus</taxon>
    </lineage>
</organism>
<dbReference type="GO" id="GO:1903461">
    <property type="term" value="P:Okazaki fragment processing involved in mitotic DNA replication"/>
    <property type="evidence" value="ECO:0007669"/>
    <property type="project" value="TreeGrafter"/>
</dbReference>
<evidence type="ECO:0000313" key="8">
    <source>
        <dbReference type="Proteomes" id="UP000799424"/>
    </source>
</evidence>
<dbReference type="Pfam" id="PF04675">
    <property type="entry name" value="DNA_ligase_A_N"/>
    <property type="match status" value="1"/>
</dbReference>
<dbReference type="OrthoDB" id="2160351at2759"/>
<keyword evidence="2" id="KW-0436">Ligase</keyword>
<keyword evidence="4" id="KW-0067">ATP-binding</keyword>
<evidence type="ECO:0000313" key="7">
    <source>
        <dbReference type="EMBL" id="KAF2826924.1"/>
    </source>
</evidence>
<feature type="region of interest" description="Disordered" evidence="5">
    <location>
        <begin position="690"/>
        <end position="717"/>
    </location>
</feature>
<dbReference type="Gene3D" id="2.40.50.140">
    <property type="entry name" value="Nucleic acid-binding proteins"/>
    <property type="match status" value="1"/>
</dbReference>
<dbReference type="GO" id="GO:0005634">
    <property type="term" value="C:nucleus"/>
    <property type="evidence" value="ECO:0007669"/>
    <property type="project" value="TreeGrafter"/>
</dbReference>
<reference evidence="7" key="1">
    <citation type="journal article" date="2020" name="Stud. Mycol.">
        <title>101 Dothideomycetes genomes: a test case for predicting lifestyles and emergence of pathogens.</title>
        <authorList>
            <person name="Haridas S."/>
            <person name="Albert R."/>
            <person name="Binder M."/>
            <person name="Bloem J."/>
            <person name="Labutti K."/>
            <person name="Salamov A."/>
            <person name="Andreopoulos B."/>
            <person name="Baker S."/>
            <person name="Barry K."/>
            <person name="Bills G."/>
            <person name="Bluhm B."/>
            <person name="Cannon C."/>
            <person name="Castanera R."/>
            <person name="Culley D."/>
            <person name="Daum C."/>
            <person name="Ezra D."/>
            <person name="Gonzalez J."/>
            <person name="Henrissat B."/>
            <person name="Kuo A."/>
            <person name="Liang C."/>
            <person name="Lipzen A."/>
            <person name="Lutzoni F."/>
            <person name="Magnuson J."/>
            <person name="Mondo S."/>
            <person name="Nolan M."/>
            <person name="Ohm R."/>
            <person name="Pangilinan J."/>
            <person name="Park H.-J."/>
            <person name="Ramirez L."/>
            <person name="Alfaro M."/>
            <person name="Sun H."/>
            <person name="Tritt A."/>
            <person name="Yoshinaga Y."/>
            <person name="Zwiers L.-H."/>
            <person name="Turgeon B."/>
            <person name="Goodwin S."/>
            <person name="Spatafora J."/>
            <person name="Crous P."/>
            <person name="Grigoriev I."/>
        </authorList>
    </citation>
    <scope>NUCLEOTIDE SEQUENCE</scope>
    <source>
        <strain evidence="7">CBS 113818</strain>
    </source>
</reference>
<dbReference type="GO" id="GO:0005524">
    <property type="term" value="F:ATP binding"/>
    <property type="evidence" value="ECO:0007669"/>
    <property type="project" value="UniProtKB-KW"/>
</dbReference>
<dbReference type="GO" id="GO:0005739">
    <property type="term" value="C:mitochondrion"/>
    <property type="evidence" value="ECO:0007669"/>
    <property type="project" value="TreeGrafter"/>
</dbReference>
<dbReference type="GO" id="GO:0006310">
    <property type="term" value="P:DNA recombination"/>
    <property type="evidence" value="ECO:0007669"/>
    <property type="project" value="InterPro"/>
</dbReference>
<name>A0A6A7A2A1_9PLEO</name>
<dbReference type="PROSITE" id="PS50160">
    <property type="entry name" value="DNA_LIGASE_A3"/>
    <property type="match status" value="1"/>
</dbReference>
<dbReference type="Gene3D" id="1.10.3260.10">
    <property type="entry name" value="DNA ligase, ATP-dependent, N-terminal domain"/>
    <property type="match status" value="1"/>
</dbReference>
<dbReference type="InterPro" id="IPR012340">
    <property type="entry name" value="NA-bd_OB-fold"/>
</dbReference>
<dbReference type="PANTHER" id="PTHR45674:SF12">
    <property type="entry name" value="ATP DEPENDENT DNA LIGASE DOMAIN-CONTAINING PROTEIN"/>
    <property type="match status" value="1"/>
</dbReference>
<protein>
    <recommendedName>
        <fullName evidence="6">ATP-dependent DNA ligase family profile domain-containing protein</fullName>
    </recommendedName>
</protein>
<gene>
    <name evidence="7" type="ORF">CC86DRAFT_466700</name>
</gene>
<dbReference type="Proteomes" id="UP000799424">
    <property type="component" value="Unassembled WGS sequence"/>
</dbReference>
<evidence type="ECO:0000259" key="6">
    <source>
        <dbReference type="PROSITE" id="PS50160"/>
    </source>
</evidence>
<evidence type="ECO:0000256" key="4">
    <source>
        <dbReference type="ARBA" id="ARBA00022840"/>
    </source>
</evidence>
<dbReference type="CDD" id="cd08039">
    <property type="entry name" value="Adenylation_DNA_ligase_Fungal"/>
    <property type="match status" value="1"/>
</dbReference>
<dbReference type="InterPro" id="IPR012310">
    <property type="entry name" value="DNA_ligase_ATP-dep_cent"/>
</dbReference>
<evidence type="ECO:0000256" key="2">
    <source>
        <dbReference type="ARBA" id="ARBA00022598"/>
    </source>
</evidence>
<dbReference type="Pfam" id="PF01068">
    <property type="entry name" value="DNA_ligase_A_M"/>
    <property type="match status" value="1"/>
</dbReference>
<dbReference type="PANTHER" id="PTHR45674">
    <property type="entry name" value="DNA LIGASE 1/3 FAMILY MEMBER"/>
    <property type="match status" value="1"/>
</dbReference>
<feature type="region of interest" description="Disordered" evidence="5">
    <location>
        <begin position="787"/>
        <end position="852"/>
    </location>
</feature>
<dbReference type="SUPFAM" id="SSF56091">
    <property type="entry name" value="DNA ligase/mRNA capping enzyme, catalytic domain"/>
    <property type="match status" value="1"/>
</dbReference>
<dbReference type="EMBL" id="MU006225">
    <property type="protein sequence ID" value="KAF2826924.1"/>
    <property type="molecule type" value="Genomic_DNA"/>
</dbReference>
<dbReference type="InterPro" id="IPR050191">
    <property type="entry name" value="ATP-dep_DNA_ligase"/>
</dbReference>
<evidence type="ECO:0000256" key="3">
    <source>
        <dbReference type="ARBA" id="ARBA00022741"/>
    </source>
</evidence>
<dbReference type="InterPro" id="IPR012308">
    <property type="entry name" value="DNA_ligase_ATP-dep_N"/>
</dbReference>
<keyword evidence="8" id="KW-1185">Reference proteome</keyword>
<evidence type="ECO:0000256" key="5">
    <source>
        <dbReference type="SAM" id="MobiDB-lite"/>
    </source>
</evidence>
<feature type="domain" description="ATP-dependent DNA ligase family profile" evidence="6">
    <location>
        <begin position="394"/>
        <end position="539"/>
    </location>
</feature>
<feature type="compositionally biased region" description="Polar residues" evidence="5">
    <location>
        <begin position="802"/>
        <end position="827"/>
    </location>
</feature>
<dbReference type="GO" id="GO:0006281">
    <property type="term" value="P:DNA repair"/>
    <property type="evidence" value="ECO:0007669"/>
    <property type="project" value="InterPro"/>
</dbReference>
<dbReference type="AlphaFoldDB" id="A0A6A7A2A1"/>
<comment type="similarity">
    <text evidence="1">Belongs to the ATP-dependent DNA ligase family.</text>
</comment>
<sequence length="882" mass="100179">MTITFHAICSLLQGVENISTRQPRLPQKQQKESIREITTNWFNNQRQHLDSANTDGGAVLSALFPHRRKDRVHGLQAPFLAKKLTTLLRFNHGQKALFDGWKSGKAGDLGAYTERAMAPWDGTFSTKREIPIERVDKLLVQLAARYRFSDEAIRQKRDWHVRTDTELKEILVRLESWEAKWLVRLLLRDYCTIELDERYVLGQYHFLLPDLLMFQNDFEAVFSMLRGELSTYPSVPRPSQEKLMRIEAAQKLNAVVGVKVARPTFHRAWSFKHCFQLVGKRAWAAEVKYDGEYCEIHVDLNRVPNDIKIFSKNGKDATADRAPLHPTIRNALRIGRPDCQFKSRCITLGEMVLYSDKEKKILPFSKIRKHISRSGSFIGTWQDSLPHEWEHLMIVFFDVLILDDQPVLRHCFQDRRKILRDLVSVIPGRAMRSEWTLLNFKDGDGITDLKQTFARNLAGRQEGLILKPLHAPYFPLVTEQGHRQAGFFIKLKKDYLGDMGGERDLGDFAVIGASFDAQVAPKSDLKPLYWTHFHLGCATNKTAVQRTGARPKFKVVATLSLDKCIPKPEVKYMNIQGYVRQAALHKGGVSDAFDVEHSKGFDRRMTVAFKKPFVAEILGGGFDMLQNEIFEMLRHPRVKKLHNDRTWEDCVTMEDLERMAEEKWDVPDADKLDGHAKDVALLVKQYVGESQMTSTTDESTQETTQRTQRSSPRTTQDTTFIITPRTPRVVLSSTNDAIVNETQQHTYTSISTTFSSPVSSTQPKPTPRLRILVREDASERLATIPSVTPTSTSIPAPKPTALLSTPTSTADEPNPSTAKKRNLTQLISPPAAKRRKILSPLQPSGGNRTLGSFDYDSQEGVMHIYAKEGVRVEVHAASVKEG</sequence>
<dbReference type="Gene3D" id="3.30.470.30">
    <property type="entry name" value="DNA ligase/mRNA capping enzyme"/>
    <property type="match status" value="1"/>
</dbReference>
<dbReference type="InterPro" id="IPR036599">
    <property type="entry name" value="DNA_ligase_N_sf"/>
</dbReference>
<feature type="compositionally biased region" description="Polar residues" evidence="5">
    <location>
        <begin position="841"/>
        <end position="850"/>
    </location>
</feature>
<dbReference type="GO" id="GO:0003910">
    <property type="term" value="F:DNA ligase (ATP) activity"/>
    <property type="evidence" value="ECO:0007669"/>
    <property type="project" value="InterPro"/>
</dbReference>
<keyword evidence="3" id="KW-0547">Nucleotide-binding</keyword>
<dbReference type="GO" id="GO:0003677">
    <property type="term" value="F:DNA binding"/>
    <property type="evidence" value="ECO:0007669"/>
    <property type="project" value="InterPro"/>
</dbReference>
<evidence type="ECO:0000256" key="1">
    <source>
        <dbReference type="ARBA" id="ARBA00007572"/>
    </source>
</evidence>